<evidence type="ECO:0000259" key="13">
    <source>
        <dbReference type="SMART" id="SM00760"/>
    </source>
</evidence>
<evidence type="ECO:0000256" key="11">
    <source>
        <dbReference type="RuleBase" id="RU004227"/>
    </source>
</evidence>
<evidence type="ECO:0000256" key="3">
    <source>
        <dbReference type="ARBA" id="ARBA00022705"/>
    </source>
</evidence>
<dbReference type="Gene3D" id="3.40.50.300">
    <property type="entry name" value="P-loop containing nucleotide triphosphate hydrolases"/>
    <property type="match status" value="1"/>
</dbReference>
<dbReference type="InterPro" id="IPR001957">
    <property type="entry name" value="Chromosome_initiator_DnaA"/>
</dbReference>
<evidence type="ECO:0000259" key="12">
    <source>
        <dbReference type="SMART" id="SM00382"/>
    </source>
</evidence>
<evidence type="ECO:0000256" key="10">
    <source>
        <dbReference type="RuleBase" id="RU000577"/>
    </source>
</evidence>
<evidence type="ECO:0000256" key="1">
    <source>
        <dbReference type="ARBA" id="ARBA00006583"/>
    </source>
</evidence>
<feature type="binding site" evidence="8">
    <location>
        <position position="166"/>
    </location>
    <ligand>
        <name>ATP</name>
        <dbReference type="ChEBI" id="CHEBI:30616"/>
    </ligand>
</feature>
<feature type="binding site" evidence="8">
    <location>
        <position position="162"/>
    </location>
    <ligand>
        <name>ATP</name>
        <dbReference type="ChEBI" id="CHEBI:30616"/>
    </ligand>
</feature>
<evidence type="ECO:0000256" key="2">
    <source>
        <dbReference type="ARBA" id="ARBA00022490"/>
    </source>
</evidence>
<dbReference type="InterPro" id="IPR010921">
    <property type="entry name" value="Trp_repressor/repl_initiator"/>
</dbReference>
<dbReference type="Proteomes" id="UP001228690">
    <property type="component" value="Chromosome"/>
</dbReference>
<feature type="domain" description="AAA+ ATPase" evidence="12">
    <location>
        <begin position="151"/>
        <end position="283"/>
    </location>
</feature>
<keyword evidence="3 8" id="KW-0235">DNA replication</keyword>
<dbReference type="Pfam" id="PF00308">
    <property type="entry name" value="Bac_DnaA"/>
    <property type="match status" value="1"/>
</dbReference>
<comment type="similarity">
    <text evidence="1 8 11">Belongs to the DnaA family.</text>
</comment>
<dbReference type="InterPro" id="IPR003593">
    <property type="entry name" value="AAA+_ATPase"/>
</dbReference>
<dbReference type="SUPFAM" id="SSF52540">
    <property type="entry name" value="P-loop containing nucleoside triphosphate hydrolases"/>
    <property type="match status" value="1"/>
</dbReference>
<dbReference type="PANTHER" id="PTHR30050">
    <property type="entry name" value="CHROMOSOMAL REPLICATION INITIATOR PROTEIN DNAA"/>
    <property type="match status" value="1"/>
</dbReference>
<comment type="subunit">
    <text evidence="8">Oligomerizes as a right-handed, spiral filament on DNA at oriC.</text>
</comment>
<dbReference type="PRINTS" id="PR00051">
    <property type="entry name" value="DNAA"/>
</dbReference>
<evidence type="ECO:0000256" key="5">
    <source>
        <dbReference type="ARBA" id="ARBA00022840"/>
    </source>
</evidence>
<name>A0ABY8MG70_9SPIO</name>
<dbReference type="NCBIfam" id="TIGR00362">
    <property type="entry name" value="DnaA"/>
    <property type="match status" value="1"/>
</dbReference>
<dbReference type="InterPro" id="IPR020591">
    <property type="entry name" value="Chromosome_initiator_DnaA-like"/>
</dbReference>
<dbReference type="CDD" id="cd06571">
    <property type="entry name" value="Bac_DnaA_C"/>
    <property type="match status" value="1"/>
</dbReference>
<dbReference type="InterPro" id="IPR027417">
    <property type="entry name" value="P-loop_NTPase"/>
</dbReference>
<feature type="domain" description="Chromosomal replication initiator DnaA C-terminal" evidence="13">
    <location>
        <begin position="360"/>
        <end position="428"/>
    </location>
</feature>
<evidence type="ECO:0000256" key="9">
    <source>
        <dbReference type="NCBIfam" id="TIGR00362"/>
    </source>
</evidence>
<keyword evidence="6 8" id="KW-0446">Lipid-binding</keyword>
<gene>
    <name evidence="8 14" type="primary">dnaA</name>
    <name evidence="14" type="ORF">P0082_10955</name>
</gene>
<feature type="binding site" evidence="8">
    <location>
        <position position="164"/>
    </location>
    <ligand>
        <name>ATP</name>
        <dbReference type="ChEBI" id="CHEBI:30616"/>
    </ligand>
</feature>
<dbReference type="SMART" id="SM00382">
    <property type="entry name" value="AAA"/>
    <property type="match status" value="1"/>
</dbReference>
<keyword evidence="4 8" id="KW-0547">Nucleotide-binding</keyword>
<dbReference type="InterPro" id="IPR018312">
    <property type="entry name" value="Chromosome_initiator_DnaA_CS"/>
</dbReference>
<feature type="region of interest" description="Domain IV, binds dsDNA" evidence="8">
    <location>
        <begin position="333"/>
        <end position="453"/>
    </location>
</feature>
<dbReference type="Gene3D" id="1.10.1750.10">
    <property type="match status" value="1"/>
</dbReference>
<organism evidence="14 15">
    <name type="scientific">Candidatus Haliotispira prima</name>
    <dbReference type="NCBI Taxonomy" id="3034016"/>
    <lineage>
        <taxon>Bacteria</taxon>
        <taxon>Pseudomonadati</taxon>
        <taxon>Spirochaetota</taxon>
        <taxon>Spirochaetia</taxon>
        <taxon>Spirochaetales</taxon>
        <taxon>Spirochaetaceae</taxon>
        <taxon>Candidatus Haliotispira</taxon>
    </lineage>
</organism>
<proteinExistence type="inferred from homology"/>
<dbReference type="Pfam" id="PF08299">
    <property type="entry name" value="Bac_DnaA_C"/>
    <property type="match status" value="1"/>
</dbReference>
<dbReference type="InterPro" id="IPR013159">
    <property type="entry name" value="DnaA_C"/>
</dbReference>
<comment type="function">
    <text evidence="8 10">Plays an essential role in the initiation and regulation of chromosomal replication. ATP-DnaA binds to the origin of replication (oriC) to initiate formation of the DNA replication initiation complex once per cell cycle. Binds the DnaA box (a 9 base pair repeat at the origin) and separates the double-stranded (ds)DNA. Forms a right-handed helical filament on oriC DNA; dsDNA binds to the exterior of the filament while single-stranded (ss)DNA is stabiized in the filament's interior. The ATP-DnaA-oriC complex binds and stabilizes one strand of the AT-rich DNA unwinding element (DUE), permitting loading of DNA polymerase. After initiation quickly degrades to an ADP-DnaA complex that is not apt for DNA replication. Binds acidic phospholipids.</text>
</comment>
<feature type="binding site" evidence="8">
    <location>
        <position position="165"/>
    </location>
    <ligand>
        <name>ATP</name>
        <dbReference type="ChEBI" id="CHEBI:30616"/>
    </ligand>
</feature>
<reference evidence="14 15" key="1">
    <citation type="submission" date="2023-04" db="EMBL/GenBank/DDBJ databases">
        <title>Spirochaete genome identified in red abalone sample constitutes a novel genus.</title>
        <authorList>
            <person name="Sharma S.P."/>
            <person name="Purcell C.M."/>
            <person name="Hyde J.R."/>
            <person name="Severin A.J."/>
        </authorList>
    </citation>
    <scope>NUCLEOTIDE SEQUENCE [LARGE SCALE GENOMIC DNA]</scope>
    <source>
        <strain evidence="14 15">SP-2023</strain>
    </source>
</reference>
<evidence type="ECO:0000256" key="7">
    <source>
        <dbReference type="ARBA" id="ARBA00023125"/>
    </source>
</evidence>
<protein>
    <recommendedName>
        <fullName evidence="8 9">Chromosomal replication initiator protein DnaA</fullName>
    </recommendedName>
</protein>
<dbReference type="RefSeq" id="WP_326927175.1">
    <property type="nucleotide sequence ID" value="NZ_CP123443.1"/>
</dbReference>
<evidence type="ECO:0000256" key="4">
    <source>
        <dbReference type="ARBA" id="ARBA00022741"/>
    </source>
</evidence>
<dbReference type="InterPro" id="IPR013317">
    <property type="entry name" value="DnaA_dom"/>
</dbReference>
<dbReference type="SMART" id="SM00760">
    <property type="entry name" value="Bac_DnaA_C"/>
    <property type="match status" value="1"/>
</dbReference>
<sequence>MENTEFIQLYNEFKEEQHDDFHFQLLSEMIAIEEIRDNKVILRAQNDFSRDNFAARYLVSLQKKLLQKTEDPLIQITLDREQTEKSVLSPKPTFDPLPATSLHSQEFQFGSSSRSADNVNSKLSFLNYIEGIHNRWAVAVAKALSRERNDSYNPFFIWGNVGLGKTHLLHAIANGCKERHQKVLYTNAETFFNNFVQAIKTSKQDYFRKKYRNIDVLLFDDIHDLKKKNIAQEELYYIFEHFRGEGKQLVFTCDRPPHELKEFTERLISRLKSGTNVSIGVPSYEVRLAILESKGAELGLLLPRDVLEFLAENICDTVRDLHGALKKIHIFTELLGQDISISMASQELQEFFGQQQKPLLVRSIQSHVAAHYNLELVDVLGKRRNANIALARQIAMYISRTMTPLSTTELGREFNRDHATILAGCRKIEKMQKTDQKFAGELDSLKRKLQVTC</sequence>
<keyword evidence="15" id="KW-1185">Reference proteome</keyword>
<feature type="region of interest" description="Domain I, interacts with DnaA modulators" evidence="8">
    <location>
        <begin position="1"/>
        <end position="86"/>
    </location>
</feature>
<keyword evidence="7 8" id="KW-0238">DNA-binding</keyword>
<comment type="caution">
    <text evidence="8">Lacks conserved residue(s) required for the propagation of feature annotation.</text>
</comment>
<keyword evidence="5 8" id="KW-0067">ATP-binding</keyword>
<accession>A0ABY8MG70</accession>
<dbReference type="HAMAP" id="MF_00377">
    <property type="entry name" value="DnaA_bact"/>
    <property type="match status" value="1"/>
</dbReference>
<comment type="domain">
    <text evidence="8">Domain I is involved in oligomerization and binding regulators, domain II is flexibile and of varying length in different bacteria, domain III forms the AAA+ region, while domain IV binds dsDNA.</text>
</comment>
<evidence type="ECO:0000256" key="6">
    <source>
        <dbReference type="ARBA" id="ARBA00023121"/>
    </source>
</evidence>
<comment type="subcellular location">
    <subcellularLocation>
        <location evidence="8">Cytoplasm</location>
    </subcellularLocation>
</comment>
<evidence type="ECO:0000313" key="14">
    <source>
        <dbReference type="EMBL" id="WGK68987.1"/>
    </source>
</evidence>
<dbReference type="Gene3D" id="1.10.8.60">
    <property type="match status" value="1"/>
</dbReference>
<dbReference type="EMBL" id="CP123443">
    <property type="protein sequence ID" value="WGK68987.1"/>
    <property type="molecule type" value="Genomic_DNA"/>
</dbReference>
<dbReference type="PROSITE" id="PS01008">
    <property type="entry name" value="DNAA"/>
    <property type="match status" value="1"/>
</dbReference>
<keyword evidence="2 8" id="KW-0963">Cytoplasm</keyword>
<evidence type="ECO:0000313" key="15">
    <source>
        <dbReference type="Proteomes" id="UP001228690"/>
    </source>
</evidence>
<dbReference type="SUPFAM" id="SSF48295">
    <property type="entry name" value="TrpR-like"/>
    <property type="match status" value="1"/>
</dbReference>
<evidence type="ECO:0000256" key="8">
    <source>
        <dbReference type="HAMAP-Rule" id="MF_00377"/>
    </source>
</evidence>
<dbReference type="PANTHER" id="PTHR30050:SF2">
    <property type="entry name" value="CHROMOSOMAL REPLICATION INITIATOR PROTEIN DNAA"/>
    <property type="match status" value="1"/>
</dbReference>
<dbReference type="CDD" id="cd00009">
    <property type="entry name" value="AAA"/>
    <property type="match status" value="1"/>
</dbReference>